<sequence length="251" mass="28063">MQNHNTASGEHRRTSSNPASPPHTGSPVVRRRYARRRLPTFHALLGGPDATYHRRRTATRPLRRRATSSSRRSPRRDATDARTLGLREFSLPPTPAHLHRFSPPFSRRSPAARLAALLSPSRRVRTHSRILHTTSVLLDGVAVVGSILRLLAGCWSSEGTCWRWRRGGRSCGTSFHLCTICRSHVPGVEPRFLTTHTRSPFPSSHNFSAVLLPSVSVAAVHIAHVILLPSRHYPNTYQRLTLQPTTRSSSR</sequence>
<name>A0A371CL23_9APHY</name>
<dbReference type="AlphaFoldDB" id="A0A371CL23"/>
<evidence type="ECO:0000313" key="3">
    <source>
        <dbReference type="Proteomes" id="UP000256964"/>
    </source>
</evidence>
<proteinExistence type="predicted"/>
<feature type="compositionally biased region" description="Basic residues" evidence="1">
    <location>
        <begin position="53"/>
        <end position="66"/>
    </location>
</feature>
<dbReference type="Proteomes" id="UP000256964">
    <property type="component" value="Unassembled WGS sequence"/>
</dbReference>
<gene>
    <name evidence="2" type="ORF">OH76DRAFT_275861</name>
</gene>
<accession>A0A371CL23</accession>
<evidence type="ECO:0000313" key="2">
    <source>
        <dbReference type="EMBL" id="RDX40984.1"/>
    </source>
</evidence>
<evidence type="ECO:0000256" key="1">
    <source>
        <dbReference type="SAM" id="MobiDB-lite"/>
    </source>
</evidence>
<feature type="region of interest" description="Disordered" evidence="1">
    <location>
        <begin position="1"/>
        <end position="85"/>
    </location>
</feature>
<feature type="compositionally biased region" description="Basic residues" evidence="1">
    <location>
        <begin position="29"/>
        <end position="39"/>
    </location>
</feature>
<keyword evidence="3" id="KW-1185">Reference proteome</keyword>
<dbReference type="EMBL" id="KZ857528">
    <property type="protein sequence ID" value="RDX40984.1"/>
    <property type="molecule type" value="Genomic_DNA"/>
</dbReference>
<protein>
    <submittedName>
        <fullName evidence="2">Uncharacterized protein</fullName>
    </submittedName>
</protein>
<organism evidence="2 3">
    <name type="scientific">Lentinus brumalis</name>
    <dbReference type="NCBI Taxonomy" id="2498619"/>
    <lineage>
        <taxon>Eukaryota</taxon>
        <taxon>Fungi</taxon>
        <taxon>Dikarya</taxon>
        <taxon>Basidiomycota</taxon>
        <taxon>Agaricomycotina</taxon>
        <taxon>Agaricomycetes</taxon>
        <taxon>Polyporales</taxon>
        <taxon>Polyporaceae</taxon>
        <taxon>Lentinus</taxon>
    </lineage>
</organism>
<reference evidence="2 3" key="1">
    <citation type="journal article" date="2018" name="Biotechnol. Biofuels">
        <title>Integrative visual omics of the white-rot fungus Polyporus brumalis exposes the biotechnological potential of its oxidative enzymes for delignifying raw plant biomass.</title>
        <authorList>
            <person name="Miyauchi S."/>
            <person name="Rancon A."/>
            <person name="Drula E."/>
            <person name="Hage H."/>
            <person name="Chaduli D."/>
            <person name="Favel A."/>
            <person name="Grisel S."/>
            <person name="Henrissat B."/>
            <person name="Herpoel-Gimbert I."/>
            <person name="Ruiz-Duenas F.J."/>
            <person name="Chevret D."/>
            <person name="Hainaut M."/>
            <person name="Lin J."/>
            <person name="Wang M."/>
            <person name="Pangilinan J."/>
            <person name="Lipzen A."/>
            <person name="Lesage-Meessen L."/>
            <person name="Navarro D."/>
            <person name="Riley R."/>
            <person name="Grigoriev I.V."/>
            <person name="Zhou S."/>
            <person name="Raouche S."/>
            <person name="Rosso M.N."/>
        </authorList>
    </citation>
    <scope>NUCLEOTIDE SEQUENCE [LARGE SCALE GENOMIC DNA]</scope>
    <source>
        <strain evidence="2 3">BRFM 1820</strain>
    </source>
</reference>